<feature type="non-terminal residue" evidence="2">
    <location>
        <position position="1"/>
    </location>
</feature>
<evidence type="ECO:0000256" key="1">
    <source>
        <dbReference type="SAM" id="MobiDB-lite"/>
    </source>
</evidence>
<sequence length="99" mass="10358">WDFKTFIRAAFSSSPNSLAMITGNLLLPSRKPYSRWGGRSLSSTSGGSSSRLRKALASSNSRKSLSPNGVSAGEVGETIGSLDGVGLPLTVTLEKPRTS</sequence>
<name>A0A699W6I4_TANCI</name>
<proteinExistence type="predicted"/>
<organism evidence="2">
    <name type="scientific">Tanacetum cinerariifolium</name>
    <name type="common">Dalmatian daisy</name>
    <name type="synonym">Chrysanthemum cinerariifolium</name>
    <dbReference type="NCBI Taxonomy" id="118510"/>
    <lineage>
        <taxon>Eukaryota</taxon>
        <taxon>Viridiplantae</taxon>
        <taxon>Streptophyta</taxon>
        <taxon>Embryophyta</taxon>
        <taxon>Tracheophyta</taxon>
        <taxon>Spermatophyta</taxon>
        <taxon>Magnoliopsida</taxon>
        <taxon>eudicotyledons</taxon>
        <taxon>Gunneridae</taxon>
        <taxon>Pentapetalae</taxon>
        <taxon>asterids</taxon>
        <taxon>campanulids</taxon>
        <taxon>Asterales</taxon>
        <taxon>Asteraceae</taxon>
        <taxon>Asteroideae</taxon>
        <taxon>Anthemideae</taxon>
        <taxon>Anthemidinae</taxon>
        <taxon>Tanacetum</taxon>
    </lineage>
</organism>
<gene>
    <name evidence="2" type="ORF">Tci_914372</name>
</gene>
<dbReference type="AlphaFoldDB" id="A0A699W6I4"/>
<feature type="region of interest" description="Disordered" evidence="1">
    <location>
        <begin position="30"/>
        <end position="84"/>
    </location>
</feature>
<evidence type="ECO:0000313" key="2">
    <source>
        <dbReference type="EMBL" id="GFD42403.1"/>
    </source>
</evidence>
<reference evidence="2" key="1">
    <citation type="journal article" date="2019" name="Sci. Rep.">
        <title>Draft genome of Tanacetum cinerariifolium, the natural source of mosquito coil.</title>
        <authorList>
            <person name="Yamashiro T."/>
            <person name="Shiraishi A."/>
            <person name="Satake H."/>
            <person name="Nakayama K."/>
        </authorList>
    </citation>
    <scope>NUCLEOTIDE SEQUENCE</scope>
</reference>
<protein>
    <submittedName>
        <fullName evidence="2">Uncharacterized protein</fullName>
    </submittedName>
</protein>
<feature type="compositionally biased region" description="Low complexity" evidence="1">
    <location>
        <begin position="34"/>
        <end position="62"/>
    </location>
</feature>
<dbReference type="EMBL" id="BKCJ011573180">
    <property type="protein sequence ID" value="GFD42403.1"/>
    <property type="molecule type" value="Genomic_DNA"/>
</dbReference>
<accession>A0A699W6I4</accession>
<comment type="caution">
    <text evidence="2">The sequence shown here is derived from an EMBL/GenBank/DDBJ whole genome shotgun (WGS) entry which is preliminary data.</text>
</comment>